<evidence type="ECO:0000313" key="2">
    <source>
        <dbReference type="Proteomes" id="UP001064048"/>
    </source>
</evidence>
<protein>
    <submittedName>
        <fullName evidence="1">Uncharacterized protein</fullName>
    </submittedName>
</protein>
<dbReference type="EMBL" id="CM046131">
    <property type="protein sequence ID" value="KAI8430882.1"/>
    <property type="molecule type" value="Genomic_DNA"/>
</dbReference>
<organism evidence="1 2">
    <name type="scientific">Choristoneura fumiferana</name>
    <name type="common">Spruce budworm moth</name>
    <name type="synonym">Archips fumiferana</name>
    <dbReference type="NCBI Taxonomy" id="7141"/>
    <lineage>
        <taxon>Eukaryota</taxon>
        <taxon>Metazoa</taxon>
        <taxon>Ecdysozoa</taxon>
        <taxon>Arthropoda</taxon>
        <taxon>Hexapoda</taxon>
        <taxon>Insecta</taxon>
        <taxon>Pterygota</taxon>
        <taxon>Neoptera</taxon>
        <taxon>Endopterygota</taxon>
        <taxon>Lepidoptera</taxon>
        <taxon>Glossata</taxon>
        <taxon>Ditrysia</taxon>
        <taxon>Tortricoidea</taxon>
        <taxon>Tortricidae</taxon>
        <taxon>Tortricinae</taxon>
        <taxon>Choristoneura</taxon>
    </lineage>
</organism>
<dbReference type="Proteomes" id="UP001064048">
    <property type="component" value="Chromosome Z"/>
</dbReference>
<gene>
    <name evidence="1" type="ORF">MSG28_001013</name>
</gene>
<name>A0ACC0K352_CHOFU</name>
<evidence type="ECO:0000313" key="1">
    <source>
        <dbReference type="EMBL" id="KAI8430882.1"/>
    </source>
</evidence>
<accession>A0ACC0K352</accession>
<reference evidence="1 2" key="1">
    <citation type="journal article" date="2022" name="Genome Biol. Evol.">
        <title>The Spruce Budworm Genome: Reconstructing the Evolutionary History of Antifreeze Proteins.</title>
        <authorList>
            <person name="Beliveau C."/>
            <person name="Gagne P."/>
            <person name="Picq S."/>
            <person name="Vernygora O."/>
            <person name="Keeling C.I."/>
            <person name="Pinkney K."/>
            <person name="Doucet D."/>
            <person name="Wen F."/>
            <person name="Johnston J.S."/>
            <person name="Maaroufi H."/>
            <person name="Boyle B."/>
            <person name="Laroche J."/>
            <person name="Dewar K."/>
            <person name="Juretic N."/>
            <person name="Blackburn G."/>
            <person name="Nisole A."/>
            <person name="Brunet B."/>
            <person name="Brandao M."/>
            <person name="Lumley L."/>
            <person name="Duan J."/>
            <person name="Quan G."/>
            <person name="Lucarotti C.J."/>
            <person name="Roe A.D."/>
            <person name="Sperling F.A.H."/>
            <person name="Levesque R.C."/>
            <person name="Cusson M."/>
        </authorList>
    </citation>
    <scope>NUCLEOTIDE SEQUENCE [LARGE SCALE GENOMIC DNA]</scope>
    <source>
        <strain evidence="1">Glfc:IPQL:Cfum</strain>
    </source>
</reference>
<sequence>MPTRINKFLITTGIITLEIERNQVTSFEANSDDKESDEHSIHKMGALNAYELQKREDAWQQQQEAELPFSRG</sequence>
<comment type="caution">
    <text evidence="1">The sequence shown here is derived from an EMBL/GenBank/DDBJ whole genome shotgun (WGS) entry which is preliminary data.</text>
</comment>
<proteinExistence type="predicted"/>
<keyword evidence="2" id="KW-1185">Reference proteome</keyword>